<evidence type="ECO:0000256" key="1">
    <source>
        <dbReference type="SAM" id="Phobius"/>
    </source>
</evidence>
<organism evidence="2 3">
    <name type="scientific">Paenibacillus athensensis</name>
    <dbReference type="NCBI Taxonomy" id="1967502"/>
    <lineage>
        <taxon>Bacteria</taxon>
        <taxon>Bacillati</taxon>
        <taxon>Bacillota</taxon>
        <taxon>Bacilli</taxon>
        <taxon>Bacillales</taxon>
        <taxon>Paenibacillaceae</taxon>
        <taxon>Paenibacillus</taxon>
    </lineage>
</organism>
<dbReference type="AlphaFoldDB" id="A0A4Y8QAA5"/>
<dbReference type="Proteomes" id="UP000298246">
    <property type="component" value="Unassembled WGS sequence"/>
</dbReference>
<keyword evidence="1" id="KW-1133">Transmembrane helix</keyword>
<feature type="transmembrane region" description="Helical" evidence="1">
    <location>
        <begin position="305"/>
        <end position="324"/>
    </location>
</feature>
<keyword evidence="3" id="KW-1185">Reference proteome</keyword>
<sequence length="354" mass="41037">MLEWLEDQILKVRHWIDSMSEDTKDVILYLLFGYIALMIVFFLFKSTLKTCLKLWKKGRRLFIKTKTGFTILKSFNESGILNNRSLFLFPEGMSDLLSLRKARFLKIGRLLLIPKNLREQWYSGSILLDSIYLSGQKGKNVDQEIKLELKEVLVIPRKITKIIFKLSNIGDSDKTVQLIKPDAKKEENQVDGENFEDGLKKKINRGLKNNIQLFVRDQSVETERIIQVSDVYEYFIKSQESKDIEVIFESLRKSEVKYPCLIILRVKVRSIKDGNVNAKNATLETKIEIPKNVTTPIHEIIEKQVSLIHIFKFLSLGGFFLYGLPVCLLMVFFGVLFHLMLISLLLTIPLLILC</sequence>
<evidence type="ECO:0000313" key="3">
    <source>
        <dbReference type="Proteomes" id="UP000298246"/>
    </source>
</evidence>
<gene>
    <name evidence="2" type="ORF">B5M42_00920</name>
</gene>
<dbReference type="EMBL" id="MYFO01000001">
    <property type="protein sequence ID" value="TFE91833.1"/>
    <property type="molecule type" value="Genomic_DNA"/>
</dbReference>
<proteinExistence type="predicted"/>
<name>A0A4Y8QAA5_9BACL</name>
<dbReference type="RefSeq" id="WP_134748726.1">
    <property type="nucleotide sequence ID" value="NZ_MYFO02000001.1"/>
</dbReference>
<feature type="transmembrane region" description="Helical" evidence="1">
    <location>
        <begin position="330"/>
        <end position="353"/>
    </location>
</feature>
<protein>
    <submittedName>
        <fullName evidence="2">Uncharacterized protein</fullName>
    </submittedName>
</protein>
<reference evidence="2 3" key="1">
    <citation type="submission" date="2017-03" db="EMBL/GenBank/DDBJ databases">
        <title>Isolation of Levoglucosan Utilizing Bacteria.</title>
        <authorList>
            <person name="Arya A.S."/>
        </authorList>
    </citation>
    <scope>NUCLEOTIDE SEQUENCE [LARGE SCALE GENOMIC DNA]</scope>
    <source>
        <strain evidence="2 3">MEC069</strain>
    </source>
</reference>
<comment type="caution">
    <text evidence="2">The sequence shown here is derived from an EMBL/GenBank/DDBJ whole genome shotgun (WGS) entry which is preliminary data.</text>
</comment>
<evidence type="ECO:0000313" key="2">
    <source>
        <dbReference type="EMBL" id="TFE91833.1"/>
    </source>
</evidence>
<feature type="transmembrane region" description="Helical" evidence="1">
    <location>
        <begin position="26"/>
        <end position="44"/>
    </location>
</feature>
<keyword evidence="1" id="KW-0812">Transmembrane</keyword>
<keyword evidence="1" id="KW-0472">Membrane</keyword>
<accession>A0A4Y8QAA5</accession>